<accession>A0AAJ5TA03</accession>
<dbReference type="Proteomes" id="UP000266918">
    <property type="component" value="Chromosome"/>
</dbReference>
<name>A0AAJ5TA03_STRSA</name>
<dbReference type="EMBL" id="LR134002">
    <property type="protein sequence ID" value="VDY71417.1"/>
    <property type="molecule type" value="Genomic_DNA"/>
</dbReference>
<proteinExistence type="predicted"/>
<dbReference type="AlphaFoldDB" id="A0AAJ5TA03"/>
<reference evidence="1 2" key="1">
    <citation type="submission" date="2018-12" db="EMBL/GenBank/DDBJ databases">
        <authorList>
            <consortium name="Pathogen Informatics"/>
        </authorList>
    </citation>
    <scope>NUCLEOTIDE SEQUENCE [LARGE SCALE GENOMIC DNA]</scope>
    <source>
        <strain evidence="2">NCTC 10904</strain>
    </source>
</reference>
<sequence>MFPYPPEVNGGSYRIPFIERLKEISVSVPSRGEWGVLLKKRRAMKTTKSKFPSSLEGEWGVLPSRKTTRRVLEEMFPYPRELNGGSYLLVSVVLQLMPFCFRTLPR</sequence>
<protein>
    <submittedName>
        <fullName evidence="1">Uncharacterized protein</fullName>
    </submittedName>
</protein>
<evidence type="ECO:0000313" key="1">
    <source>
        <dbReference type="EMBL" id="VDY71417.1"/>
    </source>
</evidence>
<evidence type="ECO:0000313" key="2">
    <source>
        <dbReference type="Proteomes" id="UP000266918"/>
    </source>
</evidence>
<gene>
    <name evidence="1" type="ORF">NCTC10904_01072</name>
</gene>
<organism evidence="1 2">
    <name type="scientific">Streptococcus sanguinis</name>
    <dbReference type="NCBI Taxonomy" id="1305"/>
    <lineage>
        <taxon>Bacteria</taxon>
        <taxon>Bacillati</taxon>
        <taxon>Bacillota</taxon>
        <taxon>Bacilli</taxon>
        <taxon>Lactobacillales</taxon>
        <taxon>Streptococcaceae</taxon>
        <taxon>Streptococcus</taxon>
    </lineage>
</organism>